<evidence type="ECO:0000313" key="1">
    <source>
        <dbReference type="EMBL" id="AII88004.1"/>
    </source>
</evidence>
<dbReference type="KEGG" id="ptp:RCA23_c24820"/>
<name>A0AAN0RKR6_9RHOB</name>
<gene>
    <name evidence="1" type="ORF">RCA23_c24820</name>
</gene>
<dbReference type="AlphaFoldDB" id="A0AAN0RKR6"/>
<accession>A0AAN0RKR6</accession>
<dbReference type="Proteomes" id="UP000028680">
    <property type="component" value="Chromosome"/>
</dbReference>
<reference evidence="1 2" key="1">
    <citation type="journal article" date="2014" name="ISME J.">
        <title>Adaptation of an abundant Roseobacter RCA organism to pelagic systems revealed by genomic and transcriptomic analyses.</title>
        <authorList>
            <person name="Voget S."/>
            <person name="Wemheuer B."/>
            <person name="Brinkhoff T."/>
            <person name="Vollmers J."/>
            <person name="Dietrich S."/>
            <person name="Giebel H.A."/>
            <person name="Beardsley C."/>
            <person name="Sardemann C."/>
            <person name="Bakenhus I."/>
            <person name="Billerbeck S."/>
            <person name="Daniel R."/>
            <person name="Simon M."/>
        </authorList>
    </citation>
    <scope>NUCLEOTIDE SEQUENCE [LARGE SCALE GENOMIC DNA]</scope>
    <source>
        <strain evidence="1 2">RCA23</strain>
    </source>
</reference>
<sequence length="120" mass="13640">MRRWLSLLEKPLCCFDCSSKAIIWISRLRLICLGGGLPIKDRQCSKSSSRPAVSNAAISIPMSLLPLTSLTEQSPRAFGHINTQAYGKTKVQSEEELSEVRLPMLKWMRLRVPWRQKLEA</sequence>
<dbReference type="EMBL" id="CP003984">
    <property type="protein sequence ID" value="AII88004.1"/>
    <property type="molecule type" value="Genomic_DNA"/>
</dbReference>
<protein>
    <submittedName>
        <fullName evidence="1">Uncharacterized protein</fullName>
    </submittedName>
</protein>
<evidence type="ECO:0000313" key="2">
    <source>
        <dbReference type="Proteomes" id="UP000028680"/>
    </source>
</evidence>
<keyword evidence="2" id="KW-1185">Reference proteome</keyword>
<organism evidence="1 2">
    <name type="scientific">Planktomarina temperata RCA23</name>
    <dbReference type="NCBI Taxonomy" id="666509"/>
    <lineage>
        <taxon>Bacteria</taxon>
        <taxon>Pseudomonadati</taxon>
        <taxon>Pseudomonadota</taxon>
        <taxon>Alphaproteobacteria</taxon>
        <taxon>Rhodobacterales</taxon>
        <taxon>Paracoccaceae</taxon>
        <taxon>Planktomarina</taxon>
    </lineage>
</organism>
<proteinExistence type="predicted"/>